<dbReference type="GO" id="GO:0005881">
    <property type="term" value="C:cytoplasmic microtubule"/>
    <property type="evidence" value="ECO:0007669"/>
    <property type="project" value="TreeGrafter"/>
</dbReference>
<protein>
    <recommendedName>
        <fullName evidence="2">TOG domain-containing protein</fullName>
    </recommendedName>
</protein>
<name>A0A0K8SM82_LYGHE</name>
<proteinExistence type="predicted"/>
<dbReference type="PANTHER" id="PTHR21567:SF87">
    <property type="entry name" value="CRESCERIN-LIKE PROTEIN CHE-12"/>
    <property type="match status" value="1"/>
</dbReference>
<dbReference type="SUPFAM" id="SSF48371">
    <property type="entry name" value="ARM repeat"/>
    <property type="match status" value="1"/>
</dbReference>
<feature type="compositionally biased region" description="Basic and acidic residues" evidence="1">
    <location>
        <begin position="174"/>
        <end position="201"/>
    </location>
</feature>
<evidence type="ECO:0000313" key="3">
    <source>
        <dbReference type="EMBL" id="JAG54447.1"/>
    </source>
</evidence>
<dbReference type="AlphaFoldDB" id="A0A0K8SM82"/>
<feature type="region of interest" description="Disordered" evidence="1">
    <location>
        <begin position="165"/>
        <end position="293"/>
    </location>
</feature>
<dbReference type="InterPro" id="IPR011989">
    <property type="entry name" value="ARM-like"/>
</dbReference>
<dbReference type="GO" id="GO:0008017">
    <property type="term" value="F:microtubule binding"/>
    <property type="evidence" value="ECO:0007669"/>
    <property type="project" value="TreeGrafter"/>
</dbReference>
<sequence length="543" mass="59463">MWFKCCYRNRAVAPASPRHQIENNNSLGYNSWSVKPKLSAWFNKKDKVLDGDTSLSNSITLIKLPSPTISNDSRSSYNGKENGFVRSPIINSEASRSEPSLVRSPHGSPVRSSDSLSAAKSIENGLAASSPSLGAIEESASSPRHSSRLGTPVVDSVHSSLVSVVSQPHLENGSADRDFIEEERISKNERRNSDGDFERPKTPNSGFDGSSRLPQDDGGETTPSQEEDKENESVHLQTPNDHVGTPNSEMSESSRGTEMTTKSTESLKSVTFGEEVKPRRKIPRGPDIKKRSRTVGFDVKSETISSLYPQSLPPFDNSRDAITKAVLQLENPEWEVIMQGLQAVVRLVRHHTKDVQGGVTHSFVVPITKHIKNLRSQVSRSACQCAGELFSTLGKHMDSEVEDLAASLLSRMADTNKFLRGDSCSALEAMVDHTSPSKSVAALVSKGAKHQNAVVRGATCRLLLRLCNRLGPERTLALPKDTRDAILLTGAKFLTEGSLETRKYAKEMFSMLSTSHRLNGILADVIPHNIMRNITKILARITS</sequence>
<dbReference type="GO" id="GO:0005929">
    <property type="term" value="C:cilium"/>
    <property type="evidence" value="ECO:0007669"/>
    <property type="project" value="TreeGrafter"/>
</dbReference>
<dbReference type="EMBL" id="GBRD01011377">
    <property type="protein sequence ID" value="JAG54447.1"/>
    <property type="molecule type" value="Transcribed_RNA"/>
</dbReference>
<organism evidence="3">
    <name type="scientific">Lygus hesperus</name>
    <name type="common">Western plant bug</name>
    <dbReference type="NCBI Taxonomy" id="30085"/>
    <lineage>
        <taxon>Eukaryota</taxon>
        <taxon>Metazoa</taxon>
        <taxon>Ecdysozoa</taxon>
        <taxon>Arthropoda</taxon>
        <taxon>Hexapoda</taxon>
        <taxon>Insecta</taxon>
        <taxon>Pterygota</taxon>
        <taxon>Neoptera</taxon>
        <taxon>Paraneoptera</taxon>
        <taxon>Hemiptera</taxon>
        <taxon>Heteroptera</taxon>
        <taxon>Panheteroptera</taxon>
        <taxon>Cimicomorpha</taxon>
        <taxon>Miridae</taxon>
        <taxon>Mirini</taxon>
        <taxon>Lygus</taxon>
    </lineage>
</organism>
<dbReference type="InterPro" id="IPR016024">
    <property type="entry name" value="ARM-type_fold"/>
</dbReference>
<dbReference type="GO" id="GO:0000226">
    <property type="term" value="P:microtubule cytoskeleton organization"/>
    <property type="evidence" value="ECO:0007669"/>
    <property type="project" value="TreeGrafter"/>
</dbReference>
<dbReference type="PANTHER" id="PTHR21567">
    <property type="entry name" value="CLASP"/>
    <property type="match status" value="1"/>
</dbReference>
<reference evidence="3" key="1">
    <citation type="submission" date="2014-09" db="EMBL/GenBank/DDBJ databases">
        <authorList>
            <person name="Magalhaes I.L.F."/>
            <person name="Oliveira U."/>
            <person name="Santos F.R."/>
            <person name="Vidigal T.H.D.A."/>
            <person name="Brescovit A.D."/>
            <person name="Santos A.J."/>
        </authorList>
    </citation>
    <scope>NUCLEOTIDE SEQUENCE</scope>
</reference>
<evidence type="ECO:0000256" key="1">
    <source>
        <dbReference type="SAM" id="MobiDB-lite"/>
    </source>
</evidence>
<dbReference type="SMART" id="SM01349">
    <property type="entry name" value="TOG"/>
    <property type="match status" value="1"/>
</dbReference>
<feature type="compositionally biased region" description="Polar residues" evidence="1">
    <location>
        <begin position="234"/>
        <end position="269"/>
    </location>
</feature>
<feature type="domain" description="TOG" evidence="2">
    <location>
        <begin position="311"/>
        <end position="543"/>
    </location>
</feature>
<feature type="region of interest" description="Disordered" evidence="1">
    <location>
        <begin position="95"/>
        <end position="151"/>
    </location>
</feature>
<dbReference type="Pfam" id="PF12348">
    <property type="entry name" value="CLASP_N"/>
    <property type="match status" value="1"/>
</dbReference>
<dbReference type="Gene3D" id="1.25.10.10">
    <property type="entry name" value="Leucine-rich Repeat Variant"/>
    <property type="match status" value="1"/>
</dbReference>
<dbReference type="InterPro" id="IPR024395">
    <property type="entry name" value="CLASP_N_dom"/>
</dbReference>
<dbReference type="InterPro" id="IPR034085">
    <property type="entry name" value="TOG"/>
</dbReference>
<evidence type="ECO:0000259" key="2">
    <source>
        <dbReference type="SMART" id="SM01349"/>
    </source>
</evidence>
<accession>A0A0K8SM82</accession>